<dbReference type="RefSeq" id="WP_150673509.1">
    <property type="nucleotide sequence ID" value="NZ_CABVJE010000018.1"/>
</dbReference>
<gene>
    <name evidence="1" type="ORF">PS938_03962</name>
</gene>
<reference evidence="1 2" key="1">
    <citation type="submission" date="2019-09" db="EMBL/GenBank/DDBJ databases">
        <authorList>
            <person name="Chandra G."/>
            <person name="Truman W A."/>
        </authorList>
    </citation>
    <scope>NUCLEOTIDE SEQUENCE [LARGE SCALE GENOMIC DNA]</scope>
    <source>
        <strain evidence="1">PS938</strain>
    </source>
</reference>
<sequence>MSHFRSFLFPVFPAAISPLALRPLLIAGMTHPVVDGDGGLNIHAVEEYPEGILCAVNAYSFPMLDGDTLDIYWGTEKLLTRIVEPDEVDKTVFFFLDAEAIVSGWVEEVYYVLTRQGEPVPDDPAVPLRLLVKLDRPAGRDKDPHLPGHSELHIAQLPEDVIKNGVDAEWAQRGVPMTIGVYPNIAVRDVVQVKWGSAYLAPHFVTTAQVDGSEPIVITATQADILAGGDSAALLVQYEVHDEVWNYSEQWSQATTVRVEAGAWRLDPPMIRESDNGVIDLKKLNQKDVTVQVLVVGTDFDLGDTVTMTWIGTPLTGNPLIHTESWIVNNIPSVKDFMVPYAEVRAIAMGSADASYVLTKRNGGPPLSSKRAFASVIGDVYAHPAPTIRELVGNLLEPDNSIATVDITYPGMTNGDFINLRWLGTRSNGQPYVHGEEYTVSQGDAERKKITIYVLSEHIAVLADGKLDLSYVVSNDKAAIYGVSESEHLLVDVKAIRATLPAPKVVEADDDVLDPSKIFDNATVRIEYLGTLKGDILTYYWTGISAGSSTSDWLPITSVIAGKPVNFRVDAWFVSANIGQYVKVRYTLKHAGTGLTSYSATLNLLIGQLVGELPPPRVIQAPDDELDPMNATQGVDVSVEYANMDPALDTIALKWRGTPGAGTSEDLELPADASGRVKFSLPSSVVGPNIGKSVAVSYEVKRYNFWKPSDLLTLNVLRFQDPDNQLPRPQVPQAPNGILDLMTFAGDARVTVDKWPFIALKQRLWLRLQGKTVSGATHTIELLDGTEITQTQLANGLNETLLRSELLKLGHASPATVICKVAFDGDSQEHTAIEFPRLALTVKTRYDYLRPEITDVADPKGTVGEGESTYFRQVTITGTATRGEKVELFDGSTSLGPTDVDSAGIWTKVLSNLVVKGYHIIARALYDADPVDSLLRAFSVVEAVTPTITEVTDAKGTVVDGGTTYFRSVTVTGTASPNHKVELFDGATSLGEIPTGNGTWTRVIDSLTVKAYSLTARAKYGEEPVSEPPRTFTVARADKPVIDNVTDANGTVPEGGTTYFKSVTVTGTASPNHKVELFDGATSLGEIPTGDGTWNRVISSLAFKPYTLTARALYGEEPVSEPPRTFTVAQADKPVITNVTDAKGTVPEGGRTYYRSVSVTGTASPNQTVELFDGATSLVKVPTENGTWTQVINSLAVKTYKLTAKALYGDGAVSEPPRTFTVAVASAPRITNVSDSKGTVSNGGTTYDRSVTVIGTATANREVELRDGNTPLGNDTGPNWRLPISGLSARLYRLVAVDEDGLESPAYTFNVAEAGTPDITNVTDSKGPVPNGGTTYDRSVTVTVTASANRKIRLYDSNTLLDEGSGPIWNLSISGLSEKTYNLVAVDEGDLTSPTRTFTVATHVAPTITSVRDSRGELQDGGSTTDTTVSLQGSVTPNHEVQIHDNNEPKHIVRAVGDTWNATLPVALGGHSITVKAVSTGQFSNARRFTVNTATPPLNFNISPVTLSGKIYLIPGNPEVLPAFGPGTSVQHQASGGVPGYTYSSSNTAVAVVDTTGLVTVRGRGTANITAQDAANQSLSYTVTVTGVIHCVGLGTTTWAGVNTAANQAGARIPSYAELFELYQAYGARWPMGSRLYWSTDSGSSFWPFRSRRCMNIVTSANGDVPEGGNNNANGVGLR</sequence>
<dbReference type="Proteomes" id="UP000327191">
    <property type="component" value="Unassembled WGS sequence"/>
</dbReference>
<evidence type="ECO:0008006" key="3">
    <source>
        <dbReference type="Google" id="ProtNLM"/>
    </source>
</evidence>
<proteinExistence type="predicted"/>
<dbReference type="InterPro" id="IPR008964">
    <property type="entry name" value="Invasin/intimin_cell_adhesion"/>
</dbReference>
<name>A0A5E7US70_PSEFL</name>
<dbReference type="OrthoDB" id="6845417at2"/>
<dbReference type="Pfam" id="PF26182">
    <property type="entry name" value="Ig_NUP210_5th"/>
    <property type="match status" value="1"/>
</dbReference>
<dbReference type="SUPFAM" id="SSF49373">
    <property type="entry name" value="Invasin/intimin cell-adhesion fragments"/>
    <property type="match status" value="1"/>
</dbReference>
<evidence type="ECO:0000313" key="2">
    <source>
        <dbReference type="Proteomes" id="UP000327191"/>
    </source>
</evidence>
<evidence type="ECO:0000313" key="1">
    <source>
        <dbReference type="EMBL" id="VVQ13853.1"/>
    </source>
</evidence>
<dbReference type="Gene3D" id="2.60.40.1080">
    <property type="match status" value="1"/>
</dbReference>
<organism evidence="1 2">
    <name type="scientific">Pseudomonas fluorescens</name>
    <dbReference type="NCBI Taxonomy" id="294"/>
    <lineage>
        <taxon>Bacteria</taxon>
        <taxon>Pseudomonadati</taxon>
        <taxon>Pseudomonadota</taxon>
        <taxon>Gammaproteobacteria</taxon>
        <taxon>Pseudomonadales</taxon>
        <taxon>Pseudomonadaceae</taxon>
        <taxon>Pseudomonas</taxon>
    </lineage>
</organism>
<dbReference type="EMBL" id="CABVJE010000018">
    <property type="protein sequence ID" value="VVQ13853.1"/>
    <property type="molecule type" value="Genomic_DNA"/>
</dbReference>
<protein>
    <recommendedName>
        <fullName evidence="3">BIG2 domain-containing protein</fullName>
    </recommendedName>
</protein>
<accession>A0A5E7US70</accession>